<dbReference type="InterPro" id="IPR035965">
    <property type="entry name" value="PAS-like_dom_sf"/>
</dbReference>
<evidence type="ECO:0000256" key="4">
    <source>
        <dbReference type="ARBA" id="ARBA00022679"/>
    </source>
</evidence>
<feature type="domain" description="PAC" evidence="10">
    <location>
        <begin position="488"/>
        <end position="540"/>
    </location>
</feature>
<dbReference type="PROSITE" id="PS50109">
    <property type="entry name" value="HIS_KIN"/>
    <property type="match status" value="1"/>
</dbReference>
<evidence type="ECO:0000256" key="7">
    <source>
        <dbReference type="SAM" id="Coils"/>
    </source>
</evidence>
<dbReference type="EC" id="2.7.13.3" evidence="2"/>
<dbReference type="Gene3D" id="1.10.287.130">
    <property type="match status" value="1"/>
</dbReference>
<dbReference type="SUPFAM" id="SSF55874">
    <property type="entry name" value="ATPase domain of HSP90 chaperone/DNA topoisomerase II/histidine kinase"/>
    <property type="match status" value="1"/>
</dbReference>
<keyword evidence="5 11" id="KW-0418">Kinase</keyword>
<feature type="domain" description="PAS" evidence="9">
    <location>
        <begin position="32"/>
        <end position="85"/>
    </location>
</feature>
<dbReference type="SUPFAM" id="SSF47384">
    <property type="entry name" value="Homodimeric domain of signal transducing histidine kinase"/>
    <property type="match status" value="1"/>
</dbReference>
<dbReference type="Pfam" id="PF08448">
    <property type="entry name" value="PAS_4"/>
    <property type="match status" value="1"/>
</dbReference>
<dbReference type="SMART" id="SM00388">
    <property type="entry name" value="HisKA"/>
    <property type="match status" value="1"/>
</dbReference>
<feature type="domain" description="PAC" evidence="10">
    <location>
        <begin position="109"/>
        <end position="159"/>
    </location>
</feature>
<dbReference type="GO" id="GO:0000155">
    <property type="term" value="F:phosphorelay sensor kinase activity"/>
    <property type="evidence" value="ECO:0007669"/>
    <property type="project" value="InterPro"/>
</dbReference>
<dbReference type="GO" id="GO:0000156">
    <property type="term" value="F:phosphorelay response regulator activity"/>
    <property type="evidence" value="ECO:0007669"/>
    <property type="project" value="TreeGrafter"/>
</dbReference>
<dbReference type="NCBIfam" id="TIGR00229">
    <property type="entry name" value="sensory_box"/>
    <property type="match status" value="5"/>
</dbReference>
<dbReference type="STRING" id="351605.Gura_2014"/>
<dbReference type="CDD" id="cd00130">
    <property type="entry name" value="PAS"/>
    <property type="match status" value="5"/>
</dbReference>
<dbReference type="GO" id="GO:0016020">
    <property type="term" value="C:membrane"/>
    <property type="evidence" value="ECO:0007669"/>
    <property type="project" value="UniProtKB-SubCell"/>
</dbReference>
<feature type="domain" description="PAS" evidence="9">
    <location>
        <begin position="414"/>
        <end position="484"/>
    </location>
</feature>
<dbReference type="RefSeq" id="WP_011938907.1">
    <property type="nucleotide sequence ID" value="NC_009483.1"/>
</dbReference>
<reference evidence="11 12" key="1">
    <citation type="submission" date="2007-05" db="EMBL/GenBank/DDBJ databases">
        <title>Complete sequence of Geobacter uraniireducens Rf4.</title>
        <authorList>
            <consortium name="US DOE Joint Genome Institute"/>
            <person name="Copeland A."/>
            <person name="Lucas S."/>
            <person name="Lapidus A."/>
            <person name="Barry K."/>
            <person name="Detter J.C."/>
            <person name="Glavina del Rio T."/>
            <person name="Hammon N."/>
            <person name="Israni S."/>
            <person name="Dalin E."/>
            <person name="Tice H."/>
            <person name="Pitluck S."/>
            <person name="Chertkov O."/>
            <person name="Brettin T."/>
            <person name="Bruce D."/>
            <person name="Han C."/>
            <person name="Schmutz J."/>
            <person name="Larimer F."/>
            <person name="Land M."/>
            <person name="Hauser L."/>
            <person name="Kyrpides N."/>
            <person name="Mikhailova N."/>
            <person name="Shelobolina E."/>
            <person name="Aklujkar M."/>
            <person name="Lovley D."/>
            <person name="Richardson P."/>
        </authorList>
    </citation>
    <scope>NUCLEOTIDE SEQUENCE [LARGE SCALE GENOMIC DNA]</scope>
    <source>
        <strain evidence="11 12">Rf4</strain>
    </source>
</reference>
<dbReference type="Pfam" id="PF13426">
    <property type="entry name" value="PAS_9"/>
    <property type="match status" value="1"/>
</dbReference>
<dbReference type="PROSITE" id="PS50112">
    <property type="entry name" value="PAS"/>
    <property type="match status" value="5"/>
</dbReference>
<dbReference type="PANTHER" id="PTHR42878:SF15">
    <property type="entry name" value="BACTERIOPHYTOCHROME"/>
    <property type="match status" value="1"/>
</dbReference>
<dbReference type="InterPro" id="IPR004358">
    <property type="entry name" value="Sig_transdc_His_kin-like_C"/>
</dbReference>
<proteinExistence type="predicted"/>
<dbReference type="KEGG" id="gur:Gura_2014"/>
<dbReference type="CDD" id="cd00082">
    <property type="entry name" value="HisKA"/>
    <property type="match status" value="1"/>
</dbReference>
<dbReference type="InterPro" id="IPR050351">
    <property type="entry name" value="BphY/WalK/GraS-like"/>
</dbReference>
<dbReference type="InterPro" id="IPR003661">
    <property type="entry name" value="HisK_dim/P_dom"/>
</dbReference>
<dbReference type="InterPro" id="IPR000700">
    <property type="entry name" value="PAS-assoc_C"/>
</dbReference>
<name>A5GFJ9_GEOUR</name>
<dbReference type="InterPro" id="IPR000014">
    <property type="entry name" value="PAS"/>
</dbReference>
<evidence type="ECO:0000313" key="12">
    <source>
        <dbReference type="Proteomes" id="UP000006695"/>
    </source>
</evidence>
<organism evidence="11 12">
    <name type="scientific">Geotalea uraniireducens (strain Rf4)</name>
    <name type="common">Geobacter uraniireducens</name>
    <dbReference type="NCBI Taxonomy" id="351605"/>
    <lineage>
        <taxon>Bacteria</taxon>
        <taxon>Pseudomonadati</taxon>
        <taxon>Thermodesulfobacteriota</taxon>
        <taxon>Desulfuromonadia</taxon>
        <taxon>Geobacterales</taxon>
        <taxon>Geobacteraceae</taxon>
        <taxon>Geotalea</taxon>
    </lineage>
</organism>
<evidence type="ECO:0000256" key="6">
    <source>
        <dbReference type="ARBA" id="ARBA00023136"/>
    </source>
</evidence>
<dbReference type="InterPro" id="IPR013655">
    <property type="entry name" value="PAS_fold_3"/>
</dbReference>
<dbReference type="GO" id="GO:0007234">
    <property type="term" value="P:osmosensory signaling via phosphorelay pathway"/>
    <property type="evidence" value="ECO:0007669"/>
    <property type="project" value="TreeGrafter"/>
</dbReference>
<dbReference type="InterPro" id="IPR003594">
    <property type="entry name" value="HATPase_dom"/>
</dbReference>
<feature type="domain" description="PAS" evidence="9">
    <location>
        <begin position="288"/>
        <end position="358"/>
    </location>
</feature>
<dbReference type="SMART" id="SM00086">
    <property type="entry name" value="PAC"/>
    <property type="match status" value="5"/>
</dbReference>
<protein>
    <recommendedName>
        <fullName evidence="2">histidine kinase</fullName>
        <ecNumber evidence="2">2.7.13.3</ecNumber>
    </recommendedName>
</protein>
<feature type="domain" description="Histidine kinase" evidence="8">
    <location>
        <begin position="688"/>
        <end position="902"/>
    </location>
</feature>
<dbReference type="Pfam" id="PF00512">
    <property type="entry name" value="HisKA"/>
    <property type="match status" value="1"/>
</dbReference>
<dbReference type="PRINTS" id="PR00344">
    <property type="entry name" value="BCTRLSENSOR"/>
</dbReference>
<keyword evidence="6" id="KW-0472">Membrane</keyword>
<sequence length="904" mass="102741">MSISDLDQGKISQEQELRIQRQIAFASGLFQGDVTVRTLLESLAEGVVIVDTSGTILLVNTTAEHMFGYSREELVGKPHAILIPERLRGVHEEHQAHYFAEPRLRSMGELHDLAGRRRDGSEFPVEISLSFIETINGVLVMAFVSDITLRKQYESRLRESEELFHTQVECVKDYAIFMLDADGNVLNWNAGAERLKGYQGEEIIGKPFSCFYPEEERSAGKPEEQLERAQREGRVAADGWRVRKDGSRFWADIIITALRLDDGNLRGFSTVTHDITERKRAEDALRFSEERFRALYRDNPTMIATIDAELTMLSVNPFCASQLGYTIDELEGQPVLKIFHEDDRPALAEQLRRCLQNPARVYQWQFRKVRKDGGLLWVEEIAQAVYDLNGALNILVVCQDITDRKRTEDALRESEERFRATFNQAAVGMGLMTPDSRWMRINQRYCDIVGYTEEELKALTIKDITHPDDREESLKQFHLLLEGRIGNYSLEKRYIRKDGSIVWVNITASMVADADGKPRFAVGVVEDITSRKQAEEALVRAKNEWELTFDSVQDLIAILDDQYRITRLNRAMAKRLGRKPEECIGLVCYNVIHGTESPPEFCPHIKTLDDGRVHDAEVHDGHLAGDFLVSTTPLLDPDGKMIGVVHMARDITERKRADEEIERLNTDLAARADELEAANRELEAFNYTVAHDLRKPLTVVNGYCQAIHEMCGDKLCEQCTGYLREAYDGTLRMNGLIEALLNFSRLVHLEPRREMVDLSHMAHEVETELKLAEPERRVKFRITDGVSADGDAGLLRVVLDNLLGNAWKYTDKREEGVIEFGVTEIEGKPAWFVRDNGTGFDMADADKLFAPFQRLPGVEECRGFGIGLATVERIIRRHGGRVWAEGEAGKRATFYFTLGGDRII</sequence>
<dbReference type="SMART" id="SM00387">
    <property type="entry name" value="HATPase_c"/>
    <property type="match status" value="1"/>
</dbReference>
<dbReference type="FunFam" id="3.30.565.10:FF:000006">
    <property type="entry name" value="Sensor histidine kinase WalK"/>
    <property type="match status" value="1"/>
</dbReference>
<dbReference type="SUPFAM" id="SSF55785">
    <property type="entry name" value="PYP-like sensor domain (PAS domain)"/>
    <property type="match status" value="5"/>
</dbReference>
<comment type="catalytic activity">
    <reaction evidence="1">
        <text>ATP + protein L-histidine = ADP + protein N-phospho-L-histidine.</text>
        <dbReference type="EC" id="2.7.13.3"/>
    </reaction>
</comment>
<dbReference type="HOGENOM" id="CLU_000445_114_71_7"/>
<dbReference type="PANTHER" id="PTHR42878">
    <property type="entry name" value="TWO-COMPONENT HISTIDINE KINASE"/>
    <property type="match status" value="1"/>
</dbReference>
<dbReference type="Pfam" id="PF02518">
    <property type="entry name" value="HATPase_c"/>
    <property type="match status" value="1"/>
</dbReference>
<evidence type="ECO:0000313" key="11">
    <source>
        <dbReference type="EMBL" id="ABQ26204.1"/>
    </source>
</evidence>
<feature type="domain" description="PAS" evidence="9">
    <location>
        <begin position="160"/>
        <end position="233"/>
    </location>
</feature>
<dbReference type="SMART" id="SM00091">
    <property type="entry name" value="PAS"/>
    <property type="match status" value="5"/>
</dbReference>
<dbReference type="InterPro" id="IPR013656">
    <property type="entry name" value="PAS_4"/>
</dbReference>
<dbReference type="Gene3D" id="3.30.450.20">
    <property type="entry name" value="PAS domain"/>
    <property type="match status" value="5"/>
</dbReference>
<dbReference type="InterPro" id="IPR013767">
    <property type="entry name" value="PAS_fold"/>
</dbReference>
<feature type="coiled-coil region" evidence="7">
    <location>
        <begin position="647"/>
        <end position="685"/>
    </location>
</feature>
<dbReference type="Pfam" id="PF00989">
    <property type="entry name" value="PAS"/>
    <property type="match status" value="1"/>
</dbReference>
<keyword evidence="7" id="KW-0175">Coiled coil</keyword>
<feature type="domain" description="PAC" evidence="10">
    <location>
        <begin position="607"/>
        <end position="663"/>
    </location>
</feature>
<feature type="domain" description="PAS" evidence="9">
    <location>
        <begin position="541"/>
        <end position="585"/>
    </location>
</feature>
<dbReference type="PROSITE" id="PS50113">
    <property type="entry name" value="PAC"/>
    <property type="match status" value="5"/>
</dbReference>
<keyword evidence="12" id="KW-1185">Reference proteome</keyword>
<dbReference type="InterPro" id="IPR036097">
    <property type="entry name" value="HisK_dim/P_sf"/>
</dbReference>
<dbReference type="EMBL" id="CP000698">
    <property type="protein sequence ID" value="ABQ26204.1"/>
    <property type="molecule type" value="Genomic_DNA"/>
</dbReference>
<gene>
    <name evidence="11" type="ordered locus">Gura_2014</name>
</gene>
<keyword evidence="4 11" id="KW-0808">Transferase</keyword>
<feature type="domain" description="PAC" evidence="10">
    <location>
        <begin position="362"/>
        <end position="413"/>
    </location>
</feature>
<dbReference type="GO" id="GO:0030295">
    <property type="term" value="F:protein kinase activator activity"/>
    <property type="evidence" value="ECO:0007669"/>
    <property type="project" value="TreeGrafter"/>
</dbReference>
<dbReference type="Gene3D" id="6.10.250.490">
    <property type="match status" value="2"/>
</dbReference>
<evidence type="ECO:0000256" key="3">
    <source>
        <dbReference type="ARBA" id="ARBA00022553"/>
    </source>
</evidence>
<evidence type="ECO:0000259" key="10">
    <source>
        <dbReference type="PROSITE" id="PS50113"/>
    </source>
</evidence>
<keyword evidence="3" id="KW-0597">Phosphoprotein</keyword>
<dbReference type="InterPro" id="IPR001610">
    <property type="entry name" value="PAC"/>
</dbReference>
<evidence type="ECO:0000256" key="1">
    <source>
        <dbReference type="ARBA" id="ARBA00000085"/>
    </source>
</evidence>
<evidence type="ECO:0000259" key="8">
    <source>
        <dbReference type="PROSITE" id="PS50109"/>
    </source>
</evidence>
<evidence type="ECO:0000256" key="2">
    <source>
        <dbReference type="ARBA" id="ARBA00012438"/>
    </source>
</evidence>
<evidence type="ECO:0000256" key="5">
    <source>
        <dbReference type="ARBA" id="ARBA00022777"/>
    </source>
</evidence>
<feature type="domain" description="PAC" evidence="10">
    <location>
        <begin position="229"/>
        <end position="287"/>
    </location>
</feature>
<dbReference type="Gene3D" id="3.30.565.10">
    <property type="entry name" value="Histidine kinase-like ATPase, C-terminal domain"/>
    <property type="match status" value="1"/>
</dbReference>
<dbReference type="InterPro" id="IPR005467">
    <property type="entry name" value="His_kinase_dom"/>
</dbReference>
<dbReference type="InterPro" id="IPR036890">
    <property type="entry name" value="HATPase_C_sf"/>
</dbReference>
<evidence type="ECO:0000259" key="9">
    <source>
        <dbReference type="PROSITE" id="PS50112"/>
    </source>
</evidence>
<accession>A5GFJ9</accession>
<dbReference type="Pfam" id="PF08447">
    <property type="entry name" value="PAS_3"/>
    <property type="match status" value="2"/>
</dbReference>
<dbReference type="AlphaFoldDB" id="A5GFJ9"/>
<dbReference type="Proteomes" id="UP000006695">
    <property type="component" value="Chromosome"/>
</dbReference>
<dbReference type="GO" id="GO:0006355">
    <property type="term" value="P:regulation of DNA-templated transcription"/>
    <property type="evidence" value="ECO:0007669"/>
    <property type="project" value="InterPro"/>
</dbReference>